<dbReference type="GeneID" id="64626313"/>
<feature type="region of interest" description="Disordered" evidence="5">
    <location>
        <begin position="739"/>
        <end position="758"/>
    </location>
</feature>
<organism evidence="8 9">
    <name type="scientific">Suillus subaureus</name>
    <dbReference type="NCBI Taxonomy" id="48587"/>
    <lineage>
        <taxon>Eukaryota</taxon>
        <taxon>Fungi</taxon>
        <taxon>Dikarya</taxon>
        <taxon>Basidiomycota</taxon>
        <taxon>Agaricomycotina</taxon>
        <taxon>Agaricomycetes</taxon>
        <taxon>Agaricomycetidae</taxon>
        <taxon>Boletales</taxon>
        <taxon>Suillineae</taxon>
        <taxon>Suillaceae</taxon>
        <taxon>Suillus</taxon>
    </lineage>
</organism>
<dbReference type="GO" id="GO:0017056">
    <property type="term" value="F:structural constituent of nuclear pore"/>
    <property type="evidence" value="ECO:0007669"/>
    <property type="project" value="InterPro"/>
</dbReference>
<gene>
    <name evidence="8" type="ORF">BJ212DRAFT_1295193</name>
</gene>
<dbReference type="Pfam" id="PF08801">
    <property type="entry name" value="Nucleoporin_N"/>
    <property type="match status" value="1"/>
</dbReference>
<dbReference type="PANTHER" id="PTHR10350">
    <property type="entry name" value="NUCLEAR PORE COMPLEX PROTEIN NUP155"/>
    <property type="match status" value="1"/>
</dbReference>
<dbReference type="InterPro" id="IPR036322">
    <property type="entry name" value="WD40_repeat_dom_sf"/>
</dbReference>
<evidence type="ECO:0000256" key="5">
    <source>
        <dbReference type="SAM" id="MobiDB-lite"/>
    </source>
</evidence>
<dbReference type="InterPro" id="IPR004870">
    <property type="entry name" value="Nucleoporin_Nup155"/>
</dbReference>
<comment type="subcellular location">
    <subcellularLocation>
        <location evidence="1">Nucleus</location>
    </subcellularLocation>
</comment>
<evidence type="ECO:0000256" key="1">
    <source>
        <dbReference type="ARBA" id="ARBA00004123"/>
    </source>
</evidence>
<reference evidence="8" key="1">
    <citation type="journal article" date="2020" name="New Phytol.">
        <title>Comparative genomics reveals dynamic genome evolution in host specialist ectomycorrhizal fungi.</title>
        <authorList>
            <person name="Lofgren L.A."/>
            <person name="Nguyen N.H."/>
            <person name="Vilgalys R."/>
            <person name="Ruytinx J."/>
            <person name="Liao H.L."/>
            <person name="Branco S."/>
            <person name="Kuo A."/>
            <person name="LaButti K."/>
            <person name="Lipzen A."/>
            <person name="Andreopoulos W."/>
            <person name="Pangilinan J."/>
            <person name="Riley R."/>
            <person name="Hundley H."/>
            <person name="Na H."/>
            <person name="Barry K."/>
            <person name="Grigoriev I.V."/>
            <person name="Stajich J.E."/>
            <person name="Kennedy P.G."/>
        </authorList>
    </citation>
    <scope>NUCLEOTIDE SEQUENCE</scope>
    <source>
        <strain evidence="8">MN1</strain>
    </source>
</reference>
<dbReference type="SUPFAM" id="SSF50978">
    <property type="entry name" value="WD40 repeat-like"/>
    <property type="match status" value="1"/>
</dbReference>
<dbReference type="Gene3D" id="1.25.40.450">
    <property type="entry name" value="Nucleoporin, helical domain, N-terminal subdomain"/>
    <property type="match status" value="1"/>
</dbReference>
<feature type="compositionally biased region" description="Polar residues" evidence="5">
    <location>
        <begin position="7"/>
        <end position="33"/>
    </location>
</feature>
<evidence type="ECO:0000313" key="9">
    <source>
        <dbReference type="Proteomes" id="UP000807769"/>
    </source>
</evidence>
<dbReference type="GO" id="GO:0006405">
    <property type="term" value="P:RNA export from nucleus"/>
    <property type="evidence" value="ECO:0007669"/>
    <property type="project" value="TreeGrafter"/>
</dbReference>
<keyword evidence="4" id="KW-0539">Nucleus</keyword>
<evidence type="ECO:0000259" key="6">
    <source>
        <dbReference type="Pfam" id="PF03177"/>
    </source>
</evidence>
<dbReference type="InterPro" id="IPR014908">
    <property type="entry name" value="Nucleoporin_Nup133/Nup155_N"/>
</dbReference>
<dbReference type="Gene3D" id="1.20.58.1780">
    <property type="match status" value="1"/>
</dbReference>
<dbReference type="Gene3D" id="1.25.40.440">
    <property type="entry name" value="Nucleoporin, helical domain, central subdomain"/>
    <property type="match status" value="1"/>
</dbReference>
<feature type="compositionally biased region" description="Low complexity" evidence="5">
    <location>
        <begin position="478"/>
        <end position="501"/>
    </location>
</feature>
<dbReference type="GO" id="GO:0000972">
    <property type="term" value="P:transcription-dependent tethering of RNA polymerase II gene DNA at nuclear periphery"/>
    <property type="evidence" value="ECO:0007669"/>
    <property type="project" value="TreeGrafter"/>
</dbReference>
<feature type="region of interest" description="Disordered" evidence="5">
    <location>
        <begin position="477"/>
        <end position="508"/>
    </location>
</feature>
<evidence type="ECO:0000256" key="2">
    <source>
        <dbReference type="ARBA" id="ARBA00007373"/>
    </source>
</evidence>
<keyword evidence="9" id="KW-1185">Reference proteome</keyword>
<dbReference type="InterPro" id="IPR042538">
    <property type="entry name" value="Nucleoporin_Nup155_C_3"/>
</dbReference>
<protein>
    <submittedName>
        <fullName evidence="8">Nucleoporin</fullName>
    </submittedName>
</protein>
<evidence type="ECO:0000259" key="7">
    <source>
        <dbReference type="Pfam" id="PF08801"/>
    </source>
</evidence>
<dbReference type="Proteomes" id="UP000807769">
    <property type="component" value="Unassembled WGS sequence"/>
</dbReference>
<keyword evidence="3" id="KW-0813">Transport</keyword>
<dbReference type="OrthoDB" id="338970at2759"/>
<feature type="region of interest" description="Disordered" evidence="5">
    <location>
        <begin position="403"/>
        <end position="438"/>
    </location>
</feature>
<dbReference type="GO" id="GO:0044611">
    <property type="term" value="C:nuclear pore inner ring"/>
    <property type="evidence" value="ECO:0007669"/>
    <property type="project" value="TreeGrafter"/>
</dbReference>
<dbReference type="Pfam" id="PF03177">
    <property type="entry name" value="Nucleoporin_C"/>
    <property type="match status" value="1"/>
</dbReference>
<feature type="domain" description="Nucleoporin Nup133/Nup155-like N-terminal" evidence="7">
    <location>
        <begin position="92"/>
        <end position="568"/>
    </location>
</feature>
<feature type="region of interest" description="Disordered" evidence="5">
    <location>
        <begin position="1"/>
        <end position="35"/>
    </location>
</feature>
<dbReference type="InterPro" id="IPR042533">
    <property type="entry name" value="Nucleoporin_Nup155_C_1"/>
</dbReference>
<sequence>MAALPPFSTSYRQQQSIGTPPSVFRQNQNQARPTSALDLPGLQSASRVLHDQFMKDAQIIPDIGDMLTTPGGQSSALYSVFPDDYRAPFQKRKLVGIPEALFQYYNTTNVTSHMGLIPEIERVWISIDHKLFLWDYIEGQDISSFVDQPDVITHVAVVKPRVGVFVDEITSVMVICTPISVLLIGLSMSTVLGTNNRSRKEIKMYATDMTVSTDIEMTSVVGMSDGRIFMCGCQDGCLYELHYQQSESWFSKRVHIVNHSVGSVQSLFPRFTSPKSEDRIVAVVSDLKRNCFYTLSARNSITIYQASSEKAVHHVQTMSNLYKSAQEKAPGSPALTPSNFQIVALHVLDLGESRTGVQLIAITMNGVRLYFSPSTSAYSFSYASTPSAAGSVRPLQLIHVRLPPPNLLHPDEQSSHHRPAYNGSTRNSPPQPPSRPFIVSGLENSCYLDGLMVSAQPGDTDGTDFLLCTAPDLTRIGSLGQLNPPSQQQPSQQPMYGPSSYGAGANQRPPLTEYATLLAIPGRTWSMATVPRESTPASVAPSPPVTNELATQFSEPSRQFMILTNVGLTFLIKRRALDYLKAVIEEVQTEGVVQPIIEFRDSFGRDQTCAMLLGLASGNTFLDAGEPSTSGTLCTISPDIANVAKQAFYDFGERPIWTERVTYGTSDSSGSAIFSGRREGFAMYFARLVRSLWKDKLTKPGPSGLQQTNFEDNLLVTVQKNLFALKEFLDKNPHLFHSAPGEHSVSRSSSGNEQEAWKAEQNSVSQLQALLSRTIEAMSFVLLLNDYRLGELIAQCDPDTQKLITSMTFEDLITSQNGVTAARALVNVVIDQQIGQQISVDTISEVLQQRCGSFCSTDDVMLYKARESVRKAMESRNPSERHNWLGESLRLFTKGARMLDFDKIREVCGEYQQLGYAKGAVELPLSCAQALDPDNLGLEYWYAACPPSDTRKEYCDKRLKCYDLVLHSLSIFEEQASQSTKGSASNAADDPEAIRSHAYDLAFSSEDEMFHSTLYDWLINRGLADELLAMRPPFLEAHLKREPITVPKYQLLWQFYVKDGQPLRAAEILAVLAESDTDLLLDKRLEYLTLAVANAKSHPVTIGGRHETAISFLTNLEEKLDVAQVQLEVYNALLPHMNDPGEAGEKIKYLSKTLLTMSELYQVYAEPFDLPVMKLLILHVSDHHDEHVVRPIWDRIFDDAIEKGADAQTNADHIIASVVPLGKRFYPSESAFPLTQDINSEYIASLLVKFALKNRTQLPNGWTPRVLVQCGVPYADVWDVLHEMYESQIPPFNTQSGVQVVSADIAILLNDWLEEAKRPQSSVPRGEFPVGRIDLAVGQYLAELGANQAETKAIYEGIKRQLRRNW</sequence>
<accession>A0A9P7EMP0</accession>
<dbReference type="EMBL" id="JABBWG010000002">
    <property type="protein sequence ID" value="KAG1825858.1"/>
    <property type="molecule type" value="Genomic_DNA"/>
</dbReference>
<dbReference type="PANTHER" id="PTHR10350:SF6">
    <property type="entry name" value="NUCLEAR PORE COMPLEX PROTEIN NUP155"/>
    <property type="match status" value="1"/>
</dbReference>
<evidence type="ECO:0000313" key="8">
    <source>
        <dbReference type="EMBL" id="KAG1825858.1"/>
    </source>
</evidence>
<feature type="domain" description="Nucleoporin Nup133/Nup155-like C-terminal" evidence="6">
    <location>
        <begin position="675"/>
        <end position="1346"/>
    </location>
</feature>
<dbReference type="GO" id="GO:0036228">
    <property type="term" value="P:protein localization to nuclear inner membrane"/>
    <property type="evidence" value="ECO:0007669"/>
    <property type="project" value="TreeGrafter"/>
</dbReference>
<dbReference type="GO" id="GO:0006606">
    <property type="term" value="P:protein import into nucleus"/>
    <property type="evidence" value="ECO:0007669"/>
    <property type="project" value="TreeGrafter"/>
</dbReference>
<dbReference type="InterPro" id="IPR042537">
    <property type="entry name" value="Nucleoporin_Nup155_C_2"/>
</dbReference>
<proteinExistence type="inferred from homology"/>
<dbReference type="Gene3D" id="1.20.120.1880">
    <property type="entry name" value="Nucleoporin, helical C-terminal domain"/>
    <property type="match status" value="1"/>
</dbReference>
<comment type="caution">
    <text evidence="8">The sequence shown here is derived from an EMBL/GenBank/DDBJ whole genome shotgun (WGS) entry which is preliminary data.</text>
</comment>
<evidence type="ECO:0000256" key="4">
    <source>
        <dbReference type="ARBA" id="ARBA00023242"/>
    </source>
</evidence>
<name>A0A9P7EMP0_9AGAM</name>
<evidence type="ECO:0000256" key="3">
    <source>
        <dbReference type="ARBA" id="ARBA00022448"/>
    </source>
</evidence>
<dbReference type="RefSeq" id="XP_041199111.1">
    <property type="nucleotide sequence ID" value="XM_041332296.1"/>
</dbReference>
<comment type="similarity">
    <text evidence="2">Belongs to the non-repetitive/WGA-negative nucleoporin family.</text>
</comment>
<dbReference type="InterPro" id="IPR007187">
    <property type="entry name" value="Nucleoporin_Nup133/Nup155_C"/>
</dbReference>